<accession>E2DN00</accession>
<dbReference type="InterPro" id="IPR004312">
    <property type="entry name" value="ATHILA_Orf1_C"/>
</dbReference>
<protein>
    <recommendedName>
        <fullName evidence="2">Arabidopsis retrotransposon Orf1 C-terminal domain-containing protein</fullName>
    </recommendedName>
</protein>
<name>E2DN00_BETVU</name>
<evidence type="ECO:0000256" key="1">
    <source>
        <dbReference type="SAM" id="MobiDB-lite"/>
    </source>
</evidence>
<dbReference type="Pfam" id="PF03078">
    <property type="entry name" value="ATHILA"/>
    <property type="match status" value="1"/>
</dbReference>
<evidence type="ECO:0000313" key="3">
    <source>
        <dbReference type="EMBL" id="ACY01933.1"/>
    </source>
</evidence>
<evidence type="ECO:0000259" key="2">
    <source>
        <dbReference type="Pfam" id="PF03078"/>
    </source>
</evidence>
<feature type="region of interest" description="Disordered" evidence="1">
    <location>
        <begin position="315"/>
        <end position="372"/>
    </location>
</feature>
<feature type="region of interest" description="Disordered" evidence="1">
    <location>
        <begin position="452"/>
        <end position="476"/>
    </location>
</feature>
<feature type="domain" description="Arabidopsis retrotransposon Orf1 C-terminal" evidence="2">
    <location>
        <begin position="39"/>
        <end position="206"/>
    </location>
</feature>
<sequence length="476" mass="54957">MFTRRRRSTTGSQPPPPPPEIPRDETFPDVIFSTEEQRERFQRLKGREVSPTTFLDIEFLDKLGIHNEFKEFMKIIGMEPFYTVHVNTYPVLVYEFYSSLNVTHPRSGPISHVSYRLLNRDFTLTLPEFARILRVLNRGEIGHPPDYHHRNVYYAITGDETDFTLQHCHARYIHQPIFKIWVRFMSKTLFGRVEGQLIRGDELYLIGSYMYRGTPRRFHYNIPHHVALQMERIATTYPKRRADGTFSSRPIVNGGLVTLFARAIPDFDETQYQPALGPTLLDYAYLTRLHWLERGGDTYKWQINGMRSIDLPSPLAKIKPGQPHDHLPIAGSDFPTPRPEIPERTYYRRPHVEDIPSSSDAPPPPYSTAPPSFDFQEMMTLLHRMDTGITANTAAIQGISQQVDANGALLQNLSQRVDTLANDQHLALYSMYDENCRLHRIAEHDAHPSWYTWNPNSQPGPEVDGDDASEDVHMDD</sequence>
<dbReference type="AlphaFoldDB" id="E2DN00"/>
<feature type="compositionally biased region" description="Basic and acidic residues" evidence="1">
    <location>
        <begin position="340"/>
        <end position="354"/>
    </location>
</feature>
<reference evidence="3" key="1">
    <citation type="submission" date="2009-09" db="EMBL/GenBank/DDBJ databases">
        <title>A Sugarbeat Map3k of the Type That Positively Controls R Gene Disease Resistance.</title>
        <authorList>
            <person name="Shao J.Y."/>
            <person name="Kuykendall L.D."/>
            <person name="Naegel R."/>
            <person name="McGrath J.M."/>
        </authorList>
    </citation>
    <scope>NUCLEOTIDE SEQUENCE</scope>
</reference>
<dbReference type="EMBL" id="GU057342">
    <property type="protein sequence ID" value="ACY01933.1"/>
    <property type="molecule type" value="Genomic_DNA"/>
</dbReference>
<organism evidence="3">
    <name type="scientific">Beta vulgaris</name>
    <name type="common">Sugar beet</name>
    <dbReference type="NCBI Taxonomy" id="161934"/>
    <lineage>
        <taxon>Eukaryota</taxon>
        <taxon>Viridiplantae</taxon>
        <taxon>Streptophyta</taxon>
        <taxon>Embryophyta</taxon>
        <taxon>Tracheophyta</taxon>
        <taxon>Spermatophyta</taxon>
        <taxon>Magnoliopsida</taxon>
        <taxon>eudicotyledons</taxon>
        <taxon>Gunneridae</taxon>
        <taxon>Pentapetalae</taxon>
        <taxon>Caryophyllales</taxon>
        <taxon>Chenopodiaceae</taxon>
        <taxon>Betoideae</taxon>
        <taxon>Beta</taxon>
    </lineage>
</organism>
<feature type="region of interest" description="Disordered" evidence="1">
    <location>
        <begin position="1"/>
        <end position="26"/>
    </location>
</feature>
<proteinExistence type="predicted"/>